<proteinExistence type="predicted"/>
<evidence type="ECO:0000313" key="2">
    <source>
        <dbReference type="Proteomes" id="UP001283361"/>
    </source>
</evidence>
<sequence length="397" mass="44804">MQIIKRVKSGAKTVDAIAKSKQQPGSPSTCISPGDAAPHTSCFRTEYRTNSIALQVELRPSIDGADSPLLDLCFYTGRPANCWDYSSLVSRHSFGILKRFCLPMSPKREFSVLGNVSRDVPAQTGWRVLPDQSRLMHYVVSNRATVRECPLCNYLGSRNRTSMHYLVSNRATVRECPLCNYLGSRNRTSMHYVVSNRATVRECPLCNYLGSRNRTSMHYVVSNRTTVRECVVSVQLSRTTTVRECPLCNYLGSLNRTSQLEGCWTQQHSQQESGLGWRRWSREQRFYCSRSPCALLTVSGTDSSLESEKEEHFQDLTAALCGLGRGGKQQNVFYTALSTALIASTKSQPLERREQAERGKLKLIVWKRAWPEVESEITTLSWIQQPDLSLMITRGAH</sequence>
<accession>A0AAE1BBX4</accession>
<comment type="caution">
    <text evidence="1">The sequence shown here is derived from an EMBL/GenBank/DDBJ whole genome shotgun (WGS) entry which is preliminary data.</text>
</comment>
<organism evidence="1 2">
    <name type="scientific">Elysia crispata</name>
    <name type="common">lettuce slug</name>
    <dbReference type="NCBI Taxonomy" id="231223"/>
    <lineage>
        <taxon>Eukaryota</taxon>
        <taxon>Metazoa</taxon>
        <taxon>Spiralia</taxon>
        <taxon>Lophotrochozoa</taxon>
        <taxon>Mollusca</taxon>
        <taxon>Gastropoda</taxon>
        <taxon>Heterobranchia</taxon>
        <taxon>Euthyneura</taxon>
        <taxon>Panpulmonata</taxon>
        <taxon>Sacoglossa</taxon>
        <taxon>Placobranchoidea</taxon>
        <taxon>Plakobranchidae</taxon>
        <taxon>Elysia</taxon>
    </lineage>
</organism>
<gene>
    <name evidence="1" type="ORF">RRG08_037796</name>
</gene>
<name>A0AAE1BBX4_9GAST</name>
<keyword evidence="2" id="KW-1185">Reference proteome</keyword>
<protein>
    <submittedName>
        <fullName evidence="1">Uncharacterized protein</fullName>
    </submittedName>
</protein>
<reference evidence="1" key="1">
    <citation type="journal article" date="2023" name="G3 (Bethesda)">
        <title>A reference genome for the long-term kleptoplast-retaining sea slug Elysia crispata morphotype clarki.</title>
        <authorList>
            <person name="Eastman K.E."/>
            <person name="Pendleton A.L."/>
            <person name="Shaikh M.A."/>
            <person name="Suttiyut T."/>
            <person name="Ogas R."/>
            <person name="Tomko P."/>
            <person name="Gavelis G."/>
            <person name="Widhalm J.R."/>
            <person name="Wisecaver J.H."/>
        </authorList>
    </citation>
    <scope>NUCLEOTIDE SEQUENCE</scope>
    <source>
        <strain evidence="1">ECLA1</strain>
    </source>
</reference>
<dbReference type="EMBL" id="JAWDGP010000122">
    <property type="protein sequence ID" value="KAK3803483.1"/>
    <property type="molecule type" value="Genomic_DNA"/>
</dbReference>
<evidence type="ECO:0000313" key="1">
    <source>
        <dbReference type="EMBL" id="KAK3803483.1"/>
    </source>
</evidence>
<dbReference type="AlphaFoldDB" id="A0AAE1BBX4"/>
<dbReference type="Proteomes" id="UP001283361">
    <property type="component" value="Unassembled WGS sequence"/>
</dbReference>